<dbReference type="Pfam" id="PF14765">
    <property type="entry name" value="PS-DH"/>
    <property type="match status" value="1"/>
</dbReference>
<gene>
    <name evidence="5" type="ORF">KN815_36895</name>
</gene>
<dbReference type="EMBL" id="JAHLEM010000581">
    <property type="protein sequence ID" value="MBU3869441.1"/>
    <property type="molecule type" value="Genomic_DNA"/>
</dbReference>
<reference evidence="5 6" key="1">
    <citation type="submission" date="2021-06" db="EMBL/GenBank/DDBJ databases">
        <authorList>
            <person name="Pan X."/>
        </authorList>
    </citation>
    <scope>NUCLEOTIDE SEQUENCE [LARGE SCALE GENOMIC DNA]</scope>
    <source>
        <strain evidence="5 6">4503</strain>
    </source>
</reference>
<evidence type="ECO:0000313" key="6">
    <source>
        <dbReference type="Proteomes" id="UP000720508"/>
    </source>
</evidence>
<comment type="caution">
    <text evidence="5">The sequence shown here is derived from an EMBL/GenBank/DDBJ whole genome shotgun (WGS) entry which is preliminary data.</text>
</comment>
<protein>
    <submittedName>
        <fullName evidence="5">Polyketide synthase dehydratase domain-containing protein</fullName>
    </submittedName>
</protein>
<feature type="active site" description="Proton acceptor; for dehydratase activity" evidence="3">
    <location>
        <position position="163"/>
    </location>
</feature>
<dbReference type="InterPro" id="IPR050091">
    <property type="entry name" value="PKS_NRPS_Biosynth_Enz"/>
</dbReference>
<dbReference type="InterPro" id="IPR049900">
    <property type="entry name" value="PKS_mFAS_DH"/>
</dbReference>
<dbReference type="SMART" id="SM00826">
    <property type="entry name" value="PKS_DH"/>
    <property type="match status" value="1"/>
</dbReference>
<evidence type="ECO:0000256" key="1">
    <source>
        <dbReference type="ARBA" id="ARBA00022679"/>
    </source>
</evidence>
<dbReference type="PROSITE" id="PS52019">
    <property type="entry name" value="PKS_MFAS_DH"/>
    <property type="match status" value="1"/>
</dbReference>
<keyword evidence="6" id="KW-1185">Reference proteome</keyword>
<evidence type="ECO:0000313" key="5">
    <source>
        <dbReference type="EMBL" id="MBU3869441.1"/>
    </source>
</evidence>
<dbReference type="InterPro" id="IPR049551">
    <property type="entry name" value="PKS_DH_C"/>
</dbReference>
<dbReference type="Proteomes" id="UP000720508">
    <property type="component" value="Unassembled WGS sequence"/>
</dbReference>
<feature type="domain" description="PKS/mFAS DH" evidence="4">
    <location>
        <begin position="131"/>
        <end position="408"/>
    </location>
</feature>
<feature type="non-terminal residue" evidence="5">
    <location>
        <position position="1"/>
    </location>
</feature>
<proteinExistence type="predicted"/>
<keyword evidence="1" id="KW-0808">Transferase</keyword>
<feature type="non-terminal residue" evidence="5">
    <location>
        <position position="452"/>
    </location>
</feature>
<evidence type="ECO:0000259" key="4">
    <source>
        <dbReference type="PROSITE" id="PS52019"/>
    </source>
</evidence>
<sequence>DFWVRHVREAVRFLDGVRTLEAQGVTTYLELGPDGVLTAMAQECVTGEDAAFAAALRKDRPEAEALLSAVARAHVRGVAVDWAAYYARTGAAQVALTAFPTYPFQRQRYWPKVSSLFLGDVAAVGLGEAEHPLLGASAELPDADGMLFTGRLALSTHPWLAGHTILDTVLLPGTAFVELAIRAGDQVGCDYLEELTLEAPLVLPAQGGVQLRLSVGAADETGRRPLSLHSRLESLPAEEPWTRHAAGVLASGGRPEASFELTAWPPADAAEVELDGRYEGLLDIGFAYGAAFQGLRRAWQRGGEVFAEVVLDEGTAEEAAAFGLHPALLDAALHAIGLAGLGNTGGEGRLPFAWSGVSLYASGASALRVHLTPDGAEGVRLEIADTTGAPVAAVETLGLRPVSAEQLRSARTSYHESLFHLEWTAPTGLADAAGAAVPADGRWAVLGADPLG</sequence>
<dbReference type="PANTHER" id="PTHR43775">
    <property type="entry name" value="FATTY ACID SYNTHASE"/>
    <property type="match status" value="1"/>
</dbReference>
<accession>A0ABS6CR67</accession>
<feature type="region of interest" description="N-terminal hotdog fold" evidence="3">
    <location>
        <begin position="131"/>
        <end position="256"/>
    </location>
</feature>
<dbReference type="InterPro" id="IPR020807">
    <property type="entry name" value="PKS_DH"/>
</dbReference>
<feature type="region of interest" description="C-terminal hotdog fold" evidence="3">
    <location>
        <begin position="269"/>
        <end position="408"/>
    </location>
</feature>
<name>A0ABS6CR67_9ACTN</name>
<feature type="active site" description="Proton donor; for dehydratase activity" evidence="3">
    <location>
        <position position="330"/>
    </location>
</feature>
<organism evidence="5 6">
    <name type="scientific">Streptomyces niphimycinicus</name>
    <dbReference type="NCBI Taxonomy" id="2842201"/>
    <lineage>
        <taxon>Bacteria</taxon>
        <taxon>Bacillati</taxon>
        <taxon>Actinomycetota</taxon>
        <taxon>Actinomycetes</taxon>
        <taxon>Kitasatosporales</taxon>
        <taxon>Streptomycetaceae</taxon>
        <taxon>Streptomyces</taxon>
    </lineage>
</organism>
<evidence type="ECO:0000256" key="3">
    <source>
        <dbReference type="PROSITE-ProRule" id="PRU01363"/>
    </source>
</evidence>
<dbReference type="RefSeq" id="WP_216346206.1">
    <property type="nucleotide sequence ID" value="NZ_JAHLEM010000581.1"/>
</dbReference>
<dbReference type="InterPro" id="IPR049552">
    <property type="entry name" value="PKS_DH_N"/>
</dbReference>
<dbReference type="Pfam" id="PF21089">
    <property type="entry name" value="PKS_DH_N"/>
    <property type="match status" value="1"/>
</dbReference>
<evidence type="ECO:0000256" key="2">
    <source>
        <dbReference type="ARBA" id="ARBA00023268"/>
    </source>
</evidence>
<keyword evidence="2" id="KW-0511">Multifunctional enzyme</keyword>
<dbReference type="PANTHER" id="PTHR43775:SF51">
    <property type="entry name" value="INACTIVE PHENOLPHTHIOCEROL SYNTHESIS POLYKETIDE SYNTHASE TYPE I PKS1-RELATED"/>
    <property type="match status" value="1"/>
</dbReference>